<dbReference type="GO" id="GO:0016020">
    <property type="term" value="C:membrane"/>
    <property type="evidence" value="ECO:0007669"/>
    <property type="project" value="UniProtKB-SubCell"/>
</dbReference>
<feature type="transmembrane region" description="Helical" evidence="10">
    <location>
        <begin position="432"/>
        <end position="453"/>
    </location>
</feature>
<feature type="transmembrane region" description="Helical" evidence="10">
    <location>
        <begin position="111"/>
        <end position="128"/>
    </location>
</feature>
<dbReference type="InterPro" id="IPR004648">
    <property type="entry name" value="Oligpept_transpt"/>
</dbReference>
<reference evidence="11 12" key="1">
    <citation type="submission" date="2018-12" db="EMBL/GenBank/DDBJ databases">
        <title>Venturia inaequalis Genome Resource.</title>
        <authorList>
            <person name="Lichtner F.J."/>
        </authorList>
    </citation>
    <scope>NUCLEOTIDE SEQUENCE [LARGE SCALE GENOMIC DNA]</scope>
    <source>
        <strain evidence="11 12">120213</strain>
    </source>
</reference>
<feature type="transmembrane region" description="Helical" evidence="10">
    <location>
        <begin position="214"/>
        <end position="237"/>
    </location>
</feature>
<feature type="compositionally biased region" description="Basic and acidic residues" evidence="9">
    <location>
        <begin position="7"/>
        <end position="20"/>
    </location>
</feature>
<keyword evidence="8 10" id="KW-0472">Membrane</keyword>
<feature type="transmembrane region" description="Helical" evidence="10">
    <location>
        <begin position="594"/>
        <end position="617"/>
    </location>
</feature>
<feature type="compositionally biased region" description="Polar residues" evidence="9">
    <location>
        <begin position="25"/>
        <end position="36"/>
    </location>
</feature>
<feature type="transmembrane region" description="Helical" evidence="10">
    <location>
        <begin position="667"/>
        <end position="686"/>
    </location>
</feature>
<protein>
    <recommendedName>
        <fullName evidence="13">Small oligopeptide transporter</fullName>
    </recommendedName>
</protein>
<dbReference type="InterPro" id="IPR004813">
    <property type="entry name" value="OPT"/>
</dbReference>
<feature type="transmembrane region" description="Helical" evidence="10">
    <location>
        <begin position="706"/>
        <end position="727"/>
    </location>
</feature>
<proteinExistence type="inferred from homology"/>
<evidence type="ECO:0000313" key="12">
    <source>
        <dbReference type="Proteomes" id="UP000447873"/>
    </source>
</evidence>
<feature type="transmembrane region" description="Helical" evidence="10">
    <location>
        <begin position="739"/>
        <end position="762"/>
    </location>
</feature>
<feature type="transmembrane region" description="Helical" evidence="10">
    <location>
        <begin position="365"/>
        <end position="385"/>
    </location>
</feature>
<dbReference type="Proteomes" id="UP000447873">
    <property type="component" value="Unassembled WGS sequence"/>
</dbReference>
<dbReference type="GO" id="GO:0035673">
    <property type="term" value="F:oligopeptide transmembrane transporter activity"/>
    <property type="evidence" value="ECO:0007669"/>
    <property type="project" value="InterPro"/>
</dbReference>
<name>A0A8H3U435_VENIN</name>
<feature type="region of interest" description="Disordered" evidence="9">
    <location>
        <begin position="1"/>
        <end position="42"/>
    </location>
</feature>
<dbReference type="Pfam" id="PF03169">
    <property type="entry name" value="OPT"/>
    <property type="match status" value="1"/>
</dbReference>
<dbReference type="EMBL" id="WNWS01000963">
    <property type="protein sequence ID" value="KAE9962870.1"/>
    <property type="molecule type" value="Genomic_DNA"/>
</dbReference>
<evidence type="ECO:0000256" key="4">
    <source>
        <dbReference type="ARBA" id="ARBA00022692"/>
    </source>
</evidence>
<feature type="transmembrane region" description="Helical" evidence="10">
    <location>
        <begin position="485"/>
        <end position="505"/>
    </location>
</feature>
<dbReference type="NCBIfam" id="TIGR00727">
    <property type="entry name" value="ISP4_OPT"/>
    <property type="match status" value="1"/>
</dbReference>
<evidence type="ECO:0000256" key="5">
    <source>
        <dbReference type="ARBA" id="ARBA00022856"/>
    </source>
</evidence>
<evidence type="ECO:0008006" key="13">
    <source>
        <dbReference type="Google" id="ProtNLM"/>
    </source>
</evidence>
<feature type="transmembrane region" description="Helical" evidence="10">
    <location>
        <begin position="511"/>
        <end position="535"/>
    </location>
</feature>
<evidence type="ECO:0000256" key="7">
    <source>
        <dbReference type="ARBA" id="ARBA00022989"/>
    </source>
</evidence>
<dbReference type="NCBIfam" id="TIGR00728">
    <property type="entry name" value="OPT_sfam"/>
    <property type="match status" value="1"/>
</dbReference>
<evidence type="ECO:0000256" key="8">
    <source>
        <dbReference type="ARBA" id="ARBA00023136"/>
    </source>
</evidence>
<evidence type="ECO:0000256" key="6">
    <source>
        <dbReference type="ARBA" id="ARBA00022927"/>
    </source>
</evidence>
<keyword evidence="7 10" id="KW-1133">Transmembrane helix</keyword>
<keyword evidence="3" id="KW-0813">Transport</keyword>
<sequence length="806" mass="90566">MNRFRKEKSDGEGRAGDDKAPIVTGVNTNGSDPSHQQTEHELEDFAEAHAWDPNMDHKKLHAIQDAAYRHDVEAEQALERDVVGDSPYPEVVASVQAWDDPSLPANTIRSWFIGLMFVTVGSGMNMLFSLRQPTISVGMLVTQISSYPFGWAFAKFLPTHQFNTFGLKWSLNPGPFNKKEHALIVCMANVAFAGGAAYSTFALEAMRGFYHVNFGVWFSILLTLCTQMTGIALAGLFRRFLVFPSSSLYPSVLPNCVLFNTLHDEVHTSDPAVTNGWSISRFRYFGYVLLGAFIWYWFPGFLFQGLSVIAWVTWIKPNNVLINQLFGGFSGLSLFPPFTVFTLDWTMVASYFISPLTVPWHMISLVMWIWIATSAIHYSGTWYSAYLPMSDSNTYDNTAQAYNVTRILKPDFSLDLQKYKEYSPVLLSTTFALQYGLSFAATIALIIHTGLYHGKDLWKKISKGSSEPQDVFQRMYERYPPVPQWWFGILMAIMVTVGFICVLHWPTQLPWWGYVLALVIAAFFLIPIGLIVAIYNIWIGLNVICDVIISYALPGRPIAMLVFRSLSYNTLAQAVSFSESLKIGLYMKVPPRTLFCGQIVATFWSCLVQVGVLFWAFGNIPNICDTEQKDKYSCPNGRVFFGNSIVWGVIGPQRIFSKGSIYGNLQWFWLAGAALPIVLFLLSRKFPKSPTKYLHAPILFGGVQAIPPAVPMNYLMWILVGFIFSKFIKDRFRGWWLQYNFLTSAALDAGLALCTIVIFLTLNLTGHEPPVWWGNTVVGSTLDNTNKAVKIKLGDGETFGPPAGSW</sequence>
<evidence type="ECO:0000256" key="9">
    <source>
        <dbReference type="SAM" id="MobiDB-lite"/>
    </source>
</evidence>
<dbReference type="PANTHER" id="PTHR22601">
    <property type="entry name" value="ISP4 LIKE PROTEIN"/>
    <property type="match status" value="1"/>
</dbReference>
<keyword evidence="4 10" id="KW-0812">Transmembrane</keyword>
<feature type="transmembrane region" description="Helical" evidence="10">
    <location>
        <begin position="182"/>
        <end position="202"/>
    </location>
</feature>
<dbReference type="AlphaFoldDB" id="A0A8H3U435"/>
<comment type="subcellular location">
    <subcellularLocation>
        <location evidence="1">Membrane</location>
        <topology evidence="1">Multi-pass membrane protein</topology>
    </subcellularLocation>
</comment>
<evidence type="ECO:0000256" key="3">
    <source>
        <dbReference type="ARBA" id="ARBA00022448"/>
    </source>
</evidence>
<keyword evidence="6" id="KW-0653">Protein transport</keyword>
<organism evidence="11 12">
    <name type="scientific">Venturia inaequalis</name>
    <name type="common">Apple scab fungus</name>
    <dbReference type="NCBI Taxonomy" id="5025"/>
    <lineage>
        <taxon>Eukaryota</taxon>
        <taxon>Fungi</taxon>
        <taxon>Dikarya</taxon>
        <taxon>Ascomycota</taxon>
        <taxon>Pezizomycotina</taxon>
        <taxon>Dothideomycetes</taxon>
        <taxon>Pleosporomycetidae</taxon>
        <taxon>Venturiales</taxon>
        <taxon>Venturiaceae</taxon>
        <taxon>Venturia</taxon>
    </lineage>
</organism>
<gene>
    <name evidence="11" type="ORF">EG328_011966</name>
</gene>
<evidence type="ECO:0000256" key="2">
    <source>
        <dbReference type="ARBA" id="ARBA00008807"/>
    </source>
</evidence>
<accession>A0A8H3U435</accession>
<evidence type="ECO:0000256" key="10">
    <source>
        <dbReference type="SAM" id="Phobius"/>
    </source>
</evidence>
<dbReference type="GO" id="GO:0015031">
    <property type="term" value="P:protein transport"/>
    <property type="evidence" value="ECO:0007669"/>
    <property type="project" value="UniProtKB-KW"/>
</dbReference>
<keyword evidence="5" id="KW-0571">Peptide transport</keyword>
<comment type="caution">
    <text evidence="11">The sequence shown here is derived from an EMBL/GenBank/DDBJ whole genome shotgun (WGS) entry which is preliminary data.</text>
</comment>
<evidence type="ECO:0000313" key="11">
    <source>
        <dbReference type="EMBL" id="KAE9962870.1"/>
    </source>
</evidence>
<feature type="transmembrane region" description="Helical" evidence="10">
    <location>
        <begin position="284"/>
        <end position="314"/>
    </location>
</feature>
<comment type="similarity">
    <text evidence="2">Belongs to the oligopeptide OPT transporter family.</text>
</comment>
<evidence type="ECO:0000256" key="1">
    <source>
        <dbReference type="ARBA" id="ARBA00004141"/>
    </source>
</evidence>